<gene>
    <name evidence="1" type="ORF">rCG_59576</name>
</gene>
<dbReference type="EMBL" id="CH473950">
    <property type="protein sequence ID" value="EDM15597.1"/>
    <property type="molecule type" value="Genomic_DNA"/>
</dbReference>
<protein>
    <submittedName>
        <fullName evidence="1">RCG59576</fullName>
    </submittedName>
</protein>
<name>A6HTC5_RAT</name>
<dbReference type="Proteomes" id="UP000234681">
    <property type="component" value="Chromosome 7"/>
</dbReference>
<sequence>MQKPLPATGYFLLIAHQEQERGQGSRAMGSTIKIKFQTWSDLCTP</sequence>
<accession>A6HTC5</accession>
<evidence type="ECO:0000313" key="1">
    <source>
        <dbReference type="EMBL" id="EDM15597.1"/>
    </source>
</evidence>
<proteinExistence type="predicted"/>
<organism evidence="1 2">
    <name type="scientific">Rattus norvegicus</name>
    <name type="common">Rat</name>
    <dbReference type="NCBI Taxonomy" id="10116"/>
    <lineage>
        <taxon>Eukaryota</taxon>
        <taxon>Metazoa</taxon>
        <taxon>Chordata</taxon>
        <taxon>Craniata</taxon>
        <taxon>Vertebrata</taxon>
        <taxon>Euteleostomi</taxon>
        <taxon>Mammalia</taxon>
        <taxon>Eutheria</taxon>
        <taxon>Euarchontoglires</taxon>
        <taxon>Glires</taxon>
        <taxon>Rodentia</taxon>
        <taxon>Myomorpha</taxon>
        <taxon>Muroidea</taxon>
        <taxon>Muridae</taxon>
        <taxon>Murinae</taxon>
        <taxon>Rattus</taxon>
    </lineage>
</organism>
<dbReference type="AlphaFoldDB" id="A6HTC5"/>
<evidence type="ECO:0000313" key="2">
    <source>
        <dbReference type="Proteomes" id="UP000234681"/>
    </source>
</evidence>
<reference evidence="1 2" key="1">
    <citation type="submission" date="2005-09" db="EMBL/GenBank/DDBJ databases">
        <authorList>
            <person name="Mural R.J."/>
            <person name="Li P.W."/>
            <person name="Adams M.D."/>
            <person name="Amanatides P.G."/>
            <person name="Baden-Tillson H."/>
            <person name="Barnstead M."/>
            <person name="Chin S.H."/>
            <person name="Dew I."/>
            <person name="Evans C.A."/>
            <person name="Ferriera S."/>
            <person name="Flanigan M."/>
            <person name="Fosler C."/>
            <person name="Glodek A."/>
            <person name="Gu Z."/>
            <person name="Holt R.A."/>
            <person name="Jennings D."/>
            <person name="Kraft C.L."/>
            <person name="Lu F."/>
            <person name="Nguyen T."/>
            <person name="Nusskern D.R."/>
            <person name="Pfannkoch C.M."/>
            <person name="Sitter C."/>
            <person name="Sutton G.G."/>
            <person name="Venter J.C."/>
            <person name="Wang Z."/>
            <person name="Woodage T."/>
            <person name="Zheng X.H."/>
            <person name="Zhong F."/>
        </authorList>
    </citation>
    <scope>NUCLEOTIDE SEQUENCE [LARGE SCALE GENOMIC DNA]</scope>
    <source>
        <strain>BN</strain>
        <strain evidence="2">Sprague-Dawley</strain>
    </source>
</reference>